<name>A0A0G0U252_9BACT</name>
<dbReference type="EMBL" id="LCAB01000007">
    <property type="protein sequence ID" value="KKR83164.1"/>
    <property type="molecule type" value="Genomic_DNA"/>
</dbReference>
<sequence length="214" mass="24806">MNKNTLKLHLDILDNKRRELLQTLLPLTKGFVLSGGTALALQLVHRKSFDFDFFSTSQIPKKLLEKLSQSFPINNIAVDTPDELTFFTKDNIKITFLYYPFKPHFKILELEDGLSLFPVQEIAVQKAYTIGRRGEYRDYFDLYTILKHDYTDLKQIISVAKSVYGSIFDEKIFLEQLVYFGDLSNFDIVPAPLTTPADPKEIKRFFTKLVKSHI</sequence>
<proteinExistence type="predicted"/>
<dbReference type="AlphaFoldDB" id="A0A0G0U252"/>
<evidence type="ECO:0000313" key="1">
    <source>
        <dbReference type="EMBL" id="KKR83164.1"/>
    </source>
</evidence>
<accession>A0A0G0U252</accession>
<evidence type="ECO:0000313" key="2">
    <source>
        <dbReference type="Proteomes" id="UP000034601"/>
    </source>
</evidence>
<organism evidence="1 2">
    <name type="scientific">Candidatus Daviesbacteria bacterium GW2011_GWA2_40_9</name>
    <dbReference type="NCBI Taxonomy" id="1618424"/>
    <lineage>
        <taxon>Bacteria</taxon>
        <taxon>Candidatus Daviesiibacteriota</taxon>
    </lineage>
</organism>
<dbReference type="Pfam" id="PF08843">
    <property type="entry name" value="AbiEii"/>
    <property type="match status" value="1"/>
</dbReference>
<dbReference type="Proteomes" id="UP000034601">
    <property type="component" value="Unassembled WGS sequence"/>
</dbReference>
<comment type="caution">
    <text evidence="1">The sequence shown here is derived from an EMBL/GenBank/DDBJ whole genome shotgun (WGS) entry which is preliminary data.</text>
</comment>
<reference evidence="1 2" key="1">
    <citation type="journal article" date="2015" name="Nature">
        <title>rRNA introns, odd ribosomes, and small enigmatic genomes across a large radiation of phyla.</title>
        <authorList>
            <person name="Brown C.T."/>
            <person name="Hug L.A."/>
            <person name="Thomas B.C."/>
            <person name="Sharon I."/>
            <person name="Castelle C.J."/>
            <person name="Singh A."/>
            <person name="Wilkins M.J."/>
            <person name="Williams K.H."/>
            <person name="Banfield J.F."/>
        </authorList>
    </citation>
    <scope>NUCLEOTIDE SEQUENCE [LARGE SCALE GENOMIC DNA]</scope>
</reference>
<gene>
    <name evidence="1" type="ORF">UU29_C0007G0034</name>
</gene>
<evidence type="ECO:0008006" key="3">
    <source>
        <dbReference type="Google" id="ProtNLM"/>
    </source>
</evidence>
<dbReference type="InterPro" id="IPR014942">
    <property type="entry name" value="AbiEii"/>
</dbReference>
<protein>
    <recommendedName>
        <fullName evidence="3">Nucleotidyl transferase AbiEii/AbiGii toxin family protein</fullName>
    </recommendedName>
</protein>